<feature type="active site" description="Proton donor" evidence="13">
    <location>
        <position position="105"/>
    </location>
</feature>
<evidence type="ECO:0000256" key="8">
    <source>
        <dbReference type="ARBA" id="ARBA00022884"/>
    </source>
</evidence>
<comment type="cofactor">
    <cofactor evidence="1 12 14">
        <name>FMN</name>
        <dbReference type="ChEBI" id="CHEBI:58210"/>
    </cofactor>
</comment>
<dbReference type="Pfam" id="PF01207">
    <property type="entry name" value="Dus"/>
    <property type="match status" value="1"/>
</dbReference>
<feature type="binding site" evidence="14">
    <location>
        <position position="172"/>
    </location>
    <ligand>
        <name>FMN</name>
        <dbReference type="ChEBI" id="CHEBI:58210"/>
    </ligand>
</feature>
<proteinExistence type="inferred from homology"/>
<evidence type="ECO:0000256" key="12">
    <source>
        <dbReference type="PIRNR" id="PIRNR006621"/>
    </source>
</evidence>
<evidence type="ECO:0000256" key="11">
    <source>
        <dbReference type="ARBA" id="ARBA00048802"/>
    </source>
</evidence>
<dbReference type="GO" id="GO:0050660">
    <property type="term" value="F:flavin adenine dinucleotide binding"/>
    <property type="evidence" value="ECO:0007669"/>
    <property type="project" value="InterPro"/>
</dbReference>
<gene>
    <name evidence="16" type="primary">dus2</name>
    <name evidence="16" type="ORF">APU01nite_02810</name>
    <name evidence="17" type="ORF">SAMN04488100_11845</name>
</gene>
<dbReference type="SUPFAM" id="SSF51395">
    <property type="entry name" value="FMN-linked oxidoreductases"/>
    <property type="match status" value="1"/>
</dbReference>
<keyword evidence="19" id="KW-1185">Reference proteome</keyword>
<evidence type="ECO:0000256" key="13">
    <source>
        <dbReference type="PIRSR" id="PIRSR006621-1"/>
    </source>
</evidence>
<evidence type="ECO:0000256" key="10">
    <source>
        <dbReference type="ARBA" id="ARBA00048205"/>
    </source>
</evidence>
<dbReference type="Gene3D" id="3.20.20.70">
    <property type="entry name" value="Aldolase class I"/>
    <property type="match status" value="1"/>
</dbReference>
<dbReference type="InterPro" id="IPR024036">
    <property type="entry name" value="tRNA-dHydroUridine_Synthase_C"/>
</dbReference>
<dbReference type="Gene3D" id="1.10.1200.80">
    <property type="entry name" value="Putative flavin oxidoreducatase, domain 2"/>
    <property type="match status" value="1"/>
</dbReference>
<keyword evidence="7" id="KW-0521">NADP</keyword>
<keyword evidence="3" id="KW-0820">tRNA-binding</keyword>
<keyword evidence="6 12" id="KW-0819">tRNA processing</keyword>
<dbReference type="InterPro" id="IPR018517">
    <property type="entry name" value="tRNA_hU_synthase_CS"/>
</dbReference>
<dbReference type="GO" id="GO:0017150">
    <property type="term" value="F:tRNA dihydrouridine synthase activity"/>
    <property type="evidence" value="ECO:0007669"/>
    <property type="project" value="InterPro"/>
</dbReference>
<comment type="similarity">
    <text evidence="12">Belongs to the dus family.</text>
</comment>
<dbReference type="CDD" id="cd02801">
    <property type="entry name" value="DUS_like_FMN"/>
    <property type="match status" value="1"/>
</dbReference>
<evidence type="ECO:0000313" key="16">
    <source>
        <dbReference type="EMBL" id="GEK88242.1"/>
    </source>
</evidence>
<dbReference type="Proteomes" id="UP000321425">
    <property type="component" value="Unassembled WGS sequence"/>
</dbReference>
<evidence type="ECO:0000256" key="4">
    <source>
        <dbReference type="ARBA" id="ARBA00022630"/>
    </source>
</evidence>
<dbReference type="InterPro" id="IPR035587">
    <property type="entry name" value="DUS-like_FMN-bd"/>
</dbReference>
<sequence length="336" mass="38112">MKENFWKDLPKPFFILAPMEDVTNVVFRHVIAEAGRPDVFFTEFTNTVSYCHPEGRNSVRGRLTFTEDEQPLVAHIWGDQPEYFREMSIGMAEAGFAGIDINMGCPVPNVAGKGKGSGLIRRPEVAAELIEAAKAGGLPVSVKTRLGYTKLDEWRDWITHLLKQDIVNLSIHLRTRKEMSKYDAHWEMIPDIVKVRDEVAPDTLITINGDIPDRQTGLELVEKYGVDGVMIGRGVFTNPFAFETEAREHSADEMLGLLRLHLDLFDEYEFSSEMQQSFKPLRRFFKIYVRGIRGASGLRSALMETKTTDQVRALLDDFEKNLEAETEEIVSVPAEN</sequence>
<keyword evidence="5 12" id="KW-0288">FMN</keyword>
<dbReference type="InterPro" id="IPR001269">
    <property type="entry name" value="DUS_fam"/>
</dbReference>
<protein>
    <recommendedName>
        <fullName evidence="12">tRNA-dihydrouridine synthase</fullName>
        <ecNumber evidence="12">1.3.1.-</ecNumber>
    </recommendedName>
</protein>
<comment type="function">
    <text evidence="2 12">Catalyzes the synthesis of 5,6-dihydrouridine (D), a modified base found in the D-loop of most tRNAs, via the reduction of the C5-C6 double bond in target uridines.</text>
</comment>
<comment type="catalytic activity">
    <reaction evidence="11">
        <text>a 5,6-dihydrouridine in tRNA + NAD(+) = a uridine in tRNA + NADH + H(+)</text>
        <dbReference type="Rhea" id="RHEA:54452"/>
        <dbReference type="Rhea" id="RHEA-COMP:13339"/>
        <dbReference type="Rhea" id="RHEA-COMP:13887"/>
        <dbReference type="ChEBI" id="CHEBI:15378"/>
        <dbReference type="ChEBI" id="CHEBI:57540"/>
        <dbReference type="ChEBI" id="CHEBI:57945"/>
        <dbReference type="ChEBI" id="CHEBI:65315"/>
        <dbReference type="ChEBI" id="CHEBI:74443"/>
    </reaction>
</comment>
<organism evidence="17 18">
    <name type="scientific">Alkalibacterium putridalgicola</name>
    <dbReference type="NCBI Taxonomy" id="426703"/>
    <lineage>
        <taxon>Bacteria</taxon>
        <taxon>Bacillati</taxon>
        <taxon>Bacillota</taxon>
        <taxon>Bacilli</taxon>
        <taxon>Lactobacillales</taxon>
        <taxon>Carnobacteriaceae</taxon>
        <taxon>Alkalibacterium</taxon>
    </lineage>
</organism>
<keyword evidence="9 12" id="KW-0560">Oxidoreductase</keyword>
<dbReference type="InterPro" id="IPR013785">
    <property type="entry name" value="Aldolase_TIM"/>
</dbReference>
<feature type="binding site" evidence="14">
    <location>
        <begin position="232"/>
        <end position="233"/>
    </location>
    <ligand>
        <name>FMN</name>
        <dbReference type="ChEBI" id="CHEBI:58210"/>
    </ligand>
</feature>
<evidence type="ECO:0000256" key="6">
    <source>
        <dbReference type="ARBA" id="ARBA00022694"/>
    </source>
</evidence>
<dbReference type="Proteomes" id="UP000198548">
    <property type="component" value="Unassembled WGS sequence"/>
</dbReference>
<dbReference type="AlphaFoldDB" id="A0A1H7ULW7"/>
<dbReference type="EC" id="1.3.1.-" evidence="12"/>
<feature type="binding site" evidence="14">
    <location>
        <position position="143"/>
    </location>
    <ligand>
        <name>FMN</name>
        <dbReference type="ChEBI" id="CHEBI:58210"/>
    </ligand>
</feature>
<reference evidence="16 19" key="2">
    <citation type="submission" date="2019-07" db="EMBL/GenBank/DDBJ databases">
        <title>Whole genome shotgun sequence of Alkalibacterium putridalgicola NBRC 103243.</title>
        <authorList>
            <person name="Hosoyama A."/>
            <person name="Uohara A."/>
            <person name="Ohji S."/>
            <person name="Ichikawa N."/>
        </authorList>
    </citation>
    <scope>NUCLEOTIDE SEQUENCE [LARGE SCALE GENOMIC DNA]</scope>
    <source>
        <strain evidence="16 19">NBRC 103243</strain>
    </source>
</reference>
<dbReference type="PANTHER" id="PTHR11082:SF25">
    <property type="entry name" value="DUS-LIKE FMN-BINDING DOMAIN-CONTAINING PROTEIN"/>
    <property type="match status" value="1"/>
</dbReference>
<evidence type="ECO:0000313" key="17">
    <source>
        <dbReference type="EMBL" id="SEL97735.1"/>
    </source>
</evidence>
<dbReference type="STRING" id="426703.SAMN04488100_11845"/>
<evidence type="ECO:0000313" key="19">
    <source>
        <dbReference type="Proteomes" id="UP000321425"/>
    </source>
</evidence>
<name>A0A1H7ULW7_9LACT</name>
<dbReference type="EMBL" id="BJUX01000002">
    <property type="protein sequence ID" value="GEK88242.1"/>
    <property type="molecule type" value="Genomic_DNA"/>
</dbReference>
<evidence type="ECO:0000313" key="18">
    <source>
        <dbReference type="Proteomes" id="UP000198548"/>
    </source>
</evidence>
<evidence type="ECO:0000256" key="3">
    <source>
        <dbReference type="ARBA" id="ARBA00022555"/>
    </source>
</evidence>
<dbReference type="RefSeq" id="WP_091488487.1">
    <property type="nucleotide sequence ID" value="NZ_BJUX01000002.1"/>
</dbReference>
<evidence type="ECO:0000256" key="5">
    <source>
        <dbReference type="ARBA" id="ARBA00022643"/>
    </source>
</evidence>
<dbReference type="PANTHER" id="PTHR11082">
    <property type="entry name" value="TRNA-DIHYDROURIDINE SYNTHASE"/>
    <property type="match status" value="1"/>
</dbReference>
<comment type="catalytic activity">
    <reaction evidence="10">
        <text>a 5,6-dihydrouridine in tRNA + NADP(+) = a uridine in tRNA + NADPH + H(+)</text>
        <dbReference type="Rhea" id="RHEA:23624"/>
        <dbReference type="Rhea" id="RHEA-COMP:13339"/>
        <dbReference type="Rhea" id="RHEA-COMP:13887"/>
        <dbReference type="ChEBI" id="CHEBI:15378"/>
        <dbReference type="ChEBI" id="CHEBI:57783"/>
        <dbReference type="ChEBI" id="CHEBI:58349"/>
        <dbReference type="ChEBI" id="CHEBI:65315"/>
        <dbReference type="ChEBI" id="CHEBI:74443"/>
    </reaction>
</comment>
<evidence type="ECO:0000256" key="7">
    <source>
        <dbReference type="ARBA" id="ARBA00022857"/>
    </source>
</evidence>
<keyword evidence="14" id="KW-0547">Nucleotide-binding</keyword>
<evidence type="ECO:0000256" key="1">
    <source>
        <dbReference type="ARBA" id="ARBA00001917"/>
    </source>
</evidence>
<dbReference type="PROSITE" id="PS01136">
    <property type="entry name" value="UPF0034"/>
    <property type="match status" value="1"/>
</dbReference>
<evidence type="ECO:0000259" key="15">
    <source>
        <dbReference type="Pfam" id="PF01207"/>
    </source>
</evidence>
<feature type="domain" description="DUS-like FMN-binding" evidence="15">
    <location>
        <begin position="15"/>
        <end position="321"/>
    </location>
</feature>
<dbReference type="OrthoDB" id="9764501at2"/>
<evidence type="ECO:0000256" key="9">
    <source>
        <dbReference type="ARBA" id="ARBA00023002"/>
    </source>
</evidence>
<dbReference type="EMBL" id="FOBL01000018">
    <property type="protein sequence ID" value="SEL97735.1"/>
    <property type="molecule type" value="Genomic_DNA"/>
</dbReference>
<dbReference type="PIRSF" id="PIRSF006621">
    <property type="entry name" value="Dus"/>
    <property type="match status" value="1"/>
</dbReference>
<dbReference type="GO" id="GO:0000049">
    <property type="term" value="F:tRNA binding"/>
    <property type="evidence" value="ECO:0007669"/>
    <property type="project" value="UniProtKB-KW"/>
</dbReference>
<evidence type="ECO:0000256" key="2">
    <source>
        <dbReference type="ARBA" id="ARBA00002790"/>
    </source>
</evidence>
<reference evidence="17 18" key="1">
    <citation type="submission" date="2016-10" db="EMBL/GenBank/DDBJ databases">
        <authorList>
            <person name="de Groot N.N."/>
        </authorList>
    </citation>
    <scope>NUCLEOTIDE SEQUENCE [LARGE SCALE GENOMIC DNA]</scope>
    <source>
        <strain evidence="17 18">DSM 19182</strain>
    </source>
</reference>
<accession>A0A1H7ULW7</accession>
<evidence type="ECO:0000256" key="14">
    <source>
        <dbReference type="PIRSR" id="PIRSR006621-2"/>
    </source>
</evidence>
<keyword evidence="4 12" id="KW-0285">Flavoprotein</keyword>
<keyword evidence="8" id="KW-0694">RNA-binding</keyword>